<feature type="compositionally biased region" description="Low complexity" evidence="1">
    <location>
        <begin position="47"/>
        <end position="61"/>
    </location>
</feature>
<evidence type="ECO:0000256" key="1">
    <source>
        <dbReference type="SAM" id="MobiDB-lite"/>
    </source>
</evidence>
<dbReference type="Proteomes" id="UP001642540">
    <property type="component" value="Unassembled WGS sequence"/>
</dbReference>
<protein>
    <recommendedName>
        <fullName evidence="5">Secreted protein</fullName>
    </recommendedName>
</protein>
<evidence type="ECO:0000313" key="3">
    <source>
        <dbReference type="EMBL" id="CAL8137040.1"/>
    </source>
</evidence>
<sequence length="241" mass="26413">MGMVPRASFLLLGFLVGFFATVTEWRSLGGVDAWEDSGWGNARQKYPGAAKPKPKPSMSMKTKPEADGGNWKSEAELQIQGEIADEGWTQRPRKPVIKLKPKPWPYPIWDTPAWHLHAPGHITPYMPGEEKKMAGGGGNSGSGVSGRFLNLFPSRTFGWNNVSGKTTTHEEGGKTWFDGQNYTLETLIISETTQQEEGEEIKQTIFGGFGGFKGFGGGFGGFGKRRKKRGVPVGVRLPLKK</sequence>
<reference evidence="3 4" key="1">
    <citation type="submission" date="2024-08" db="EMBL/GenBank/DDBJ databases">
        <authorList>
            <person name="Cucini C."/>
            <person name="Frati F."/>
        </authorList>
    </citation>
    <scope>NUCLEOTIDE SEQUENCE [LARGE SCALE GENOMIC DNA]</scope>
</reference>
<proteinExistence type="predicted"/>
<evidence type="ECO:0008006" key="5">
    <source>
        <dbReference type="Google" id="ProtNLM"/>
    </source>
</evidence>
<feature type="signal peptide" evidence="2">
    <location>
        <begin position="1"/>
        <end position="25"/>
    </location>
</feature>
<gene>
    <name evidence="3" type="ORF">ODALV1_LOCUS26738</name>
</gene>
<organism evidence="3 4">
    <name type="scientific">Orchesella dallaii</name>
    <dbReference type="NCBI Taxonomy" id="48710"/>
    <lineage>
        <taxon>Eukaryota</taxon>
        <taxon>Metazoa</taxon>
        <taxon>Ecdysozoa</taxon>
        <taxon>Arthropoda</taxon>
        <taxon>Hexapoda</taxon>
        <taxon>Collembola</taxon>
        <taxon>Entomobryomorpha</taxon>
        <taxon>Entomobryoidea</taxon>
        <taxon>Orchesellidae</taxon>
        <taxon>Orchesellinae</taxon>
        <taxon>Orchesella</taxon>
    </lineage>
</organism>
<evidence type="ECO:0000256" key="2">
    <source>
        <dbReference type="SAM" id="SignalP"/>
    </source>
</evidence>
<comment type="caution">
    <text evidence="3">The sequence shown here is derived from an EMBL/GenBank/DDBJ whole genome shotgun (WGS) entry which is preliminary data.</text>
</comment>
<evidence type="ECO:0000313" key="4">
    <source>
        <dbReference type="Proteomes" id="UP001642540"/>
    </source>
</evidence>
<feature type="chain" id="PRO_5046688166" description="Secreted protein" evidence="2">
    <location>
        <begin position="26"/>
        <end position="241"/>
    </location>
</feature>
<dbReference type="EMBL" id="CAXLJM020000113">
    <property type="protein sequence ID" value="CAL8137040.1"/>
    <property type="molecule type" value="Genomic_DNA"/>
</dbReference>
<accession>A0ABP1RW60</accession>
<keyword evidence="4" id="KW-1185">Reference proteome</keyword>
<name>A0ABP1RW60_9HEXA</name>
<keyword evidence="2" id="KW-0732">Signal</keyword>
<feature type="region of interest" description="Disordered" evidence="1">
    <location>
        <begin position="39"/>
        <end position="69"/>
    </location>
</feature>